<dbReference type="InterPro" id="IPR007460">
    <property type="entry name" value="BrnT_toxin"/>
</dbReference>
<proteinExistence type="predicted"/>
<organism evidence="1 2">
    <name type="scientific">Methylobacterium cerastii</name>
    <dbReference type="NCBI Taxonomy" id="932741"/>
    <lineage>
        <taxon>Bacteria</taxon>
        <taxon>Pseudomonadati</taxon>
        <taxon>Pseudomonadota</taxon>
        <taxon>Alphaproteobacteria</taxon>
        <taxon>Hyphomicrobiales</taxon>
        <taxon>Methylobacteriaceae</taxon>
        <taxon>Methylobacterium</taxon>
    </lineage>
</organism>
<comment type="caution">
    <text evidence="1">The sequence shown here is derived from an EMBL/GenBank/DDBJ whole genome shotgun (WGS) entry which is preliminary data.</text>
</comment>
<reference evidence="1 2" key="1">
    <citation type="journal article" date="2021" name="Front. Microbiol.">
        <title>Comprehensive Comparative Genomics and Phenotyping of Methylobacterium Species.</title>
        <authorList>
            <person name="Alessa O."/>
            <person name="Ogura Y."/>
            <person name="Fujitani Y."/>
            <person name="Takami H."/>
            <person name="Hayashi T."/>
            <person name="Sahin N."/>
            <person name="Tani A."/>
        </authorList>
    </citation>
    <scope>NUCLEOTIDE SEQUENCE [LARGE SCALE GENOMIC DNA]</scope>
    <source>
        <strain evidence="1 2">DSM 23679</strain>
    </source>
</reference>
<evidence type="ECO:0000313" key="2">
    <source>
        <dbReference type="Proteomes" id="UP001055117"/>
    </source>
</evidence>
<dbReference type="RefSeq" id="WP_147827908.1">
    <property type="nucleotide sequence ID" value="NZ_BPQG01000052.1"/>
</dbReference>
<dbReference type="InterPro" id="IPR038573">
    <property type="entry name" value="BrnT_sf"/>
</dbReference>
<evidence type="ECO:0000313" key="1">
    <source>
        <dbReference type="EMBL" id="GJD45572.1"/>
    </source>
</evidence>
<accession>A0ABQ4QK87</accession>
<keyword evidence="2" id="KW-1185">Reference proteome</keyword>
<sequence length="90" mass="10051">MNEPFDPGKDAINRERHGLSLAFGDRIMPDEAHLIIPSVRPQDGEERFKAVGSVEGKLHTVVFTWRNGRPRFISVRRSNAGEGRACHSGL</sequence>
<gene>
    <name evidence="1" type="ORF">AFCDBAGC_3446</name>
</gene>
<dbReference type="Pfam" id="PF04365">
    <property type="entry name" value="BrnT_toxin"/>
    <property type="match status" value="1"/>
</dbReference>
<dbReference type="EMBL" id="BPQG01000052">
    <property type="protein sequence ID" value="GJD45572.1"/>
    <property type="molecule type" value="Genomic_DNA"/>
</dbReference>
<name>A0ABQ4QK87_9HYPH</name>
<protein>
    <recommendedName>
        <fullName evidence="3">BrnT family toxin</fullName>
    </recommendedName>
</protein>
<dbReference type="Proteomes" id="UP001055117">
    <property type="component" value="Unassembled WGS sequence"/>
</dbReference>
<evidence type="ECO:0008006" key="3">
    <source>
        <dbReference type="Google" id="ProtNLM"/>
    </source>
</evidence>
<dbReference type="Gene3D" id="3.10.450.530">
    <property type="entry name" value="Ribonuclease toxin, BrnT, of type II toxin-antitoxin system"/>
    <property type="match status" value="1"/>
</dbReference>